<protein>
    <submittedName>
        <fullName evidence="1">Uncharacterized protein</fullName>
    </submittedName>
</protein>
<dbReference type="EMBL" id="QHCR01000005">
    <property type="protein sequence ID" value="RHX79509.1"/>
    <property type="molecule type" value="Genomic_DNA"/>
</dbReference>
<organism evidence="1 2">
    <name type="scientific">Leptospira yasudae</name>
    <dbReference type="NCBI Taxonomy" id="2202201"/>
    <lineage>
        <taxon>Bacteria</taxon>
        <taxon>Pseudomonadati</taxon>
        <taxon>Spirochaetota</taxon>
        <taxon>Spirochaetia</taxon>
        <taxon>Leptospirales</taxon>
        <taxon>Leptospiraceae</taxon>
        <taxon>Leptospira</taxon>
    </lineage>
</organism>
<reference evidence="2" key="1">
    <citation type="submission" date="2018-05" db="EMBL/GenBank/DDBJ databases">
        <title>Leptospira yasudae sp. nov. and Leptospira stimsonii sp. nov., two pathogenic species of the genus Leptospira isolated from environmental sources.</title>
        <authorList>
            <person name="Casanovas-Massana A."/>
            <person name="Hamond C."/>
            <person name="Santos L.A."/>
            <person name="Hacker K.P."/>
            <person name="Balassiano I."/>
            <person name="Medeiros M.A."/>
            <person name="Reis M.G."/>
            <person name="Ko A.I."/>
            <person name="Wunder E.A."/>
        </authorList>
    </citation>
    <scope>NUCLEOTIDE SEQUENCE [LARGE SCALE GENOMIC DNA]</scope>
    <source>
        <strain evidence="2">B21</strain>
    </source>
</reference>
<comment type="caution">
    <text evidence="1">The sequence shown here is derived from an EMBL/GenBank/DDBJ whole genome shotgun (WGS) entry which is preliminary data.</text>
</comment>
<dbReference type="Proteomes" id="UP000285569">
    <property type="component" value="Unassembled WGS sequence"/>
</dbReference>
<proteinExistence type="predicted"/>
<name>A0ABX9M2Z9_9LEPT</name>
<accession>A0ABX9M2Z9</accession>
<sequence length="83" mass="9335">MESKSLQSSLPGIPGFLFSPLEFTSNKNPYFAEEDISSFDLIDHPQRITECKFRRPILYGTGTGFIPVIPINFQHGRTSKGKT</sequence>
<keyword evidence="2" id="KW-1185">Reference proteome</keyword>
<evidence type="ECO:0000313" key="1">
    <source>
        <dbReference type="EMBL" id="RHX79509.1"/>
    </source>
</evidence>
<reference evidence="1 2" key="2">
    <citation type="journal article" date="2020" name="Int. J. Syst. Evol. Microbiol.">
        <title>Leptospira yasudae sp. nov. and Leptospira stimsonii sp. nov., two new species of the pathogenic group isolated from environmental sources.</title>
        <authorList>
            <person name="Casanovas-Massana A."/>
            <person name="Hamond C."/>
            <person name="Santos L.A."/>
            <person name="de Oliveira D."/>
            <person name="Hacker K.P."/>
            <person name="Balassiano I."/>
            <person name="Costa F."/>
            <person name="Medeiros M.A."/>
            <person name="Reis M.G."/>
            <person name="Ko A.I."/>
            <person name="Wunder E.A."/>
        </authorList>
    </citation>
    <scope>NUCLEOTIDE SEQUENCE [LARGE SCALE GENOMIC DNA]</scope>
    <source>
        <strain evidence="1 2">B21</strain>
    </source>
</reference>
<gene>
    <name evidence="1" type="ORF">DLM77_11455</name>
</gene>
<evidence type="ECO:0000313" key="2">
    <source>
        <dbReference type="Proteomes" id="UP000285569"/>
    </source>
</evidence>